<sequence>MASLRDIKTRINSTQKTKQITKAMHMVSASKLSKAEQFAKAFYPYSDKIKEVVSSIAGSAQDAENPMLQSREVKKTAYFVITSDRGLAGAFNSGVLREVYRTIQKRHQSQDEYTVIAVGRMGRDFFKKRGIPVLKEITGLSDQPNFADIKDLTSETVQLFIDEEIDELVIFYNHFISAISQEVTSKKLLPLTDLTEKSAGNSTSMYEYEPNQQEILNVLLPQYAESLIFGALLDSKASEHAARMTAMKSATDNADELISDLSLQYNRARQAAITQEITEIVSGASALE</sequence>
<dbReference type="SUPFAM" id="SSF52943">
    <property type="entry name" value="ATP synthase (F1-ATPase), gamma subunit"/>
    <property type="match status" value="1"/>
</dbReference>
<dbReference type="STRING" id="531814.SAMN04487944_11879"/>
<evidence type="ECO:0000313" key="12">
    <source>
        <dbReference type="EMBL" id="SES10974.1"/>
    </source>
</evidence>
<dbReference type="FunFam" id="3.40.1380.10:FF:000002">
    <property type="entry name" value="ATP synthase gamma chain"/>
    <property type="match status" value="1"/>
</dbReference>
<keyword evidence="6 11" id="KW-0375">Hydrogen ion transport</keyword>
<dbReference type="GO" id="GO:0042777">
    <property type="term" value="P:proton motive force-driven plasma membrane ATP synthesis"/>
    <property type="evidence" value="ECO:0007669"/>
    <property type="project" value="UniProtKB-UniRule"/>
</dbReference>
<accession>A0A1H9UP38</accession>
<evidence type="ECO:0000256" key="3">
    <source>
        <dbReference type="ARBA" id="ARBA00007681"/>
    </source>
</evidence>
<comment type="subcellular location">
    <subcellularLocation>
        <location evidence="2 11">Cell membrane</location>
        <topology evidence="2 11">Peripheral membrane protein</topology>
    </subcellularLocation>
</comment>
<dbReference type="EMBL" id="FOGL01000018">
    <property type="protein sequence ID" value="SES10974.1"/>
    <property type="molecule type" value="Genomic_DNA"/>
</dbReference>
<dbReference type="NCBIfam" id="NF004147">
    <property type="entry name" value="PRK05621.2-1"/>
    <property type="match status" value="1"/>
</dbReference>
<dbReference type="GO" id="GO:0046933">
    <property type="term" value="F:proton-transporting ATP synthase activity, rotational mechanism"/>
    <property type="evidence" value="ECO:0007669"/>
    <property type="project" value="UniProtKB-UniRule"/>
</dbReference>
<keyword evidence="8 11" id="KW-0472">Membrane</keyword>
<proteinExistence type="inferred from homology"/>
<organism evidence="12 13">
    <name type="scientific">Gracilibacillus ureilyticus</name>
    <dbReference type="NCBI Taxonomy" id="531814"/>
    <lineage>
        <taxon>Bacteria</taxon>
        <taxon>Bacillati</taxon>
        <taxon>Bacillota</taxon>
        <taxon>Bacilli</taxon>
        <taxon>Bacillales</taxon>
        <taxon>Bacillaceae</taxon>
        <taxon>Gracilibacillus</taxon>
    </lineage>
</organism>
<dbReference type="PANTHER" id="PTHR11693:SF22">
    <property type="entry name" value="ATP SYNTHASE SUBUNIT GAMMA, MITOCHONDRIAL"/>
    <property type="match status" value="1"/>
</dbReference>
<name>A0A1H9UP38_9BACI</name>
<dbReference type="GO" id="GO:0005886">
    <property type="term" value="C:plasma membrane"/>
    <property type="evidence" value="ECO:0007669"/>
    <property type="project" value="UniProtKB-SubCell"/>
</dbReference>
<keyword evidence="5 11" id="KW-1003">Cell membrane</keyword>
<dbReference type="CDD" id="cd12151">
    <property type="entry name" value="F1-ATPase_gamma"/>
    <property type="match status" value="1"/>
</dbReference>
<dbReference type="InterPro" id="IPR000131">
    <property type="entry name" value="ATP_synth_F1_gsu"/>
</dbReference>
<comment type="similarity">
    <text evidence="3 11">Belongs to the ATPase gamma chain family.</text>
</comment>
<dbReference type="PRINTS" id="PR00126">
    <property type="entry name" value="ATPASEGAMMA"/>
</dbReference>
<evidence type="ECO:0000256" key="9">
    <source>
        <dbReference type="ARBA" id="ARBA00023196"/>
    </source>
</evidence>
<dbReference type="InterPro" id="IPR035968">
    <property type="entry name" value="ATP_synth_F1_ATPase_gsu"/>
</dbReference>
<evidence type="ECO:0000256" key="2">
    <source>
        <dbReference type="ARBA" id="ARBA00004202"/>
    </source>
</evidence>
<evidence type="ECO:0000256" key="7">
    <source>
        <dbReference type="ARBA" id="ARBA00023065"/>
    </source>
</evidence>
<dbReference type="GO" id="GO:0005524">
    <property type="term" value="F:ATP binding"/>
    <property type="evidence" value="ECO:0007669"/>
    <property type="project" value="UniProtKB-UniRule"/>
</dbReference>
<gene>
    <name evidence="11" type="primary">atpG</name>
    <name evidence="12" type="ORF">SAMN04487944_11879</name>
</gene>
<evidence type="ECO:0000313" key="13">
    <source>
        <dbReference type="Proteomes" id="UP000199687"/>
    </source>
</evidence>
<keyword evidence="7 11" id="KW-0406">Ion transport</keyword>
<dbReference type="Gene3D" id="1.10.287.80">
    <property type="entry name" value="ATP synthase, gamma subunit, helix hairpin domain"/>
    <property type="match status" value="1"/>
</dbReference>
<dbReference type="AlphaFoldDB" id="A0A1H9UP38"/>
<evidence type="ECO:0000256" key="6">
    <source>
        <dbReference type="ARBA" id="ARBA00022781"/>
    </source>
</evidence>
<dbReference type="RefSeq" id="WP_089742966.1">
    <property type="nucleotide sequence ID" value="NZ_FOGL01000018.1"/>
</dbReference>
<protein>
    <recommendedName>
        <fullName evidence="11">ATP synthase gamma chain</fullName>
    </recommendedName>
    <alternativeName>
        <fullName evidence="11">ATP synthase F1 sector gamma subunit</fullName>
    </alternativeName>
    <alternativeName>
        <fullName evidence="11">F-ATPase gamma subunit</fullName>
    </alternativeName>
</protein>
<dbReference type="Gene3D" id="3.40.1380.10">
    <property type="match status" value="1"/>
</dbReference>
<keyword evidence="4 11" id="KW-0813">Transport</keyword>
<dbReference type="PROSITE" id="PS00153">
    <property type="entry name" value="ATPASE_GAMMA"/>
    <property type="match status" value="1"/>
</dbReference>
<dbReference type="FunFam" id="1.10.287.80:FF:000010">
    <property type="entry name" value="ATP synthase gamma chain"/>
    <property type="match status" value="1"/>
</dbReference>
<comment type="function">
    <text evidence="1 11">Produces ATP from ADP in the presence of a proton gradient across the membrane. The gamma chain is believed to be important in regulating ATPase activity and the flow of protons through the CF(0) complex.</text>
</comment>
<dbReference type="HAMAP" id="MF_00815">
    <property type="entry name" value="ATP_synth_gamma_bact"/>
    <property type="match status" value="1"/>
</dbReference>
<keyword evidence="9 11" id="KW-0139">CF(1)</keyword>
<evidence type="ECO:0000256" key="4">
    <source>
        <dbReference type="ARBA" id="ARBA00022448"/>
    </source>
</evidence>
<evidence type="ECO:0000256" key="8">
    <source>
        <dbReference type="ARBA" id="ARBA00023136"/>
    </source>
</evidence>
<dbReference type="Pfam" id="PF00231">
    <property type="entry name" value="ATP-synt"/>
    <property type="match status" value="1"/>
</dbReference>
<reference evidence="12 13" key="1">
    <citation type="submission" date="2016-10" db="EMBL/GenBank/DDBJ databases">
        <authorList>
            <person name="de Groot N.N."/>
        </authorList>
    </citation>
    <scope>NUCLEOTIDE SEQUENCE [LARGE SCALE GENOMIC DNA]</scope>
    <source>
        <strain evidence="12 13">CGMCC 1.7727</strain>
    </source>
</reference>
<evidence type="ECO:0000256" key="11">
    <source>
        <dbReference type="HAMAP-Rule" id="MF_00815"/>
    </source>
</evidence>
<keyword evidence="13" id="KW-1185">Reference proteome</keyword>
<comment type="subunit">
    <text evidence="11">F-type ATPases have 2 components, CF(1) - the catalytic core - and CF(0) - the membrane proton channel. CF(1) has five subunits: alpha(3), beta(3), gamma(1), delta(1), epsilon(1). CF(0) has three main subunits: a, b and c.</text>
</comment>
<dbReference type="NCBIfam" id="TIGR01146">
    <property type="entry name" value="ATPsyn_F1gamma"/>
    <property type="match status" value="1"/>
</dbReference>
<keyword evidence="10 11" id="KW-0066">ATP synthesis</keyword>
<evidence type="ECO:0000256" key="1">
    <source>
        <dbReference type="ARBA" id="ARBA00003456"/>
    </source>
</evidence>
<dbReference type="OrthoDB" id="9812769at2"/>
<dbReference type="PANTHER" id="PTHR11693">
    <property type="entry name" value="ATP SYNTHASE GAMMA CHAIN"/>
    <property type="match status" value="1"/>
</dbReference>
<dbReference type="GO" id="GO:0045259">
    <property type="term" value="C:proton-transporting ATP synthase complex"/>
    <property type="evidence" value="ECO:0007669"/>
    <property type="project" value="UniProtKB-KW"/>
</dbReference>
<evidence type="ECO:0000256" key="5">
    <source>
        <dbReference type="ARBA" id="ARBA00022475"/>
    </source>
</evidence>
<dbReference type="Proteomes" id="UP000199687">
    <property type="component" value="Unassembled WGS sequence"/>
</dbReference>
<evidence type="ECO:0000256" key="10">
    <source>
        <dbReference type="ARBA" id="ARBA00023310"/>
    </source>
</evidence>
<dbReference type="InterPro" id="IPR023632">
    <property type="entry name" value="ATP_synth_F1_gsu_CS"/>
</dbReference>